<dbReference type="PROSITE" id="PS50008">
    <property type="entry name" value="PIPLC_Y_DOMAIN"/>
    <property type="match status" value="2"/>
</dbReference>
<keyword evidence="9 14" id="KW-0442">Lipid degradation</keyword>
<dbReference type="GO" id="GO:0005886">
    <property type="term" value="C:plasma membrane"/>
    <property type="evidence" value="ECO:0007669"/>
    <property type="project" value="UniProtKB-SubCell"/>
</dbReference>
<evidence type="ECO:0000259" key="16">
    <source>
        <dbReference type="PROSITE" id="PS50004"/>
    </source>
</evidence>
<dbReference type="GO" id="GO:0051209">
    <property type="term" value="P:release of sequestered calcium ion into cytosol"/>
    <property type="evidence" value="ECO:0007669"/>
    <property type="project" value="TreeGrafter"/>
</dbReference>
<dbReference type="CDD" id="cd00275">
    <property type="entry name" value="C2_PLC_like"/>
    <property type="match status" value="2"/>
</dbReference>
<dbReference type="InterPro" id="IPR000225">
    <property type="entry name" value="Armadillo"/>
</dbReference>
<dbReference type="InterPro" id="IPR035892">
    <property type="entry name" value="C2_domain_sf"/>
</dbReference>
<evidence type="ECO:0000256" key="2">
    <source>
        <dbReference type="ARBA" id="ARBA00001913"/>
    </source>
</evidence>
<dbReference type="InterPro" id="IPR017946">
    <property type="entry name" value="PLC-like_Pdiesterase_TIM-brl"/>
</dbReference>
<dbReference type="Gene3D" id="3.20.20.190">
    <property type="entry name" value="Phosphatidylinositol (PI) phosphodiesterase"/>
    <property type="match status" value="2"/>
</dbReference>
<evidence type="ECO:0000256" key="15">
    <source>
        <dbReference type="SAM" id="MobiDB-lite"/>
    </source>
</evidence>
<evidence type="ECO:0000256" key="14">
    <source>
        <dbReference type="RuleBase" id="RU361133"/>
    </source>
</evidence>
<dbReference type="SMART" id="SM00149">
    <property type="entry name" value="PLCYc"/>
    <property type="match status" value="2"/>
</dbReference>
<dbReference type="FunFam" id="1.10.238.10:FF:000254">
    <property type="entry name" value="Phosphoinositide phospholipase C"/>
    <property type="match status" value="2"/>
</dbReference>
<evidence type="ECO:0000256" key="13">
    <source>
        <dbReference type="PROSITE-ProRule" id="PRU00259"/>
    </source>
</evidence>
<name>A0A8S2B5V4_ARAAE</name>
<dbReference type="PROSITE" id="PS00018">
    <property type="entry name" value="EF_HAND_1"/>
    <property type="match status" value="1"/>
</dbReference>
<feature type="region of interest" description="Disordered" evidence="15">
    <location>
        <begin position="255"/>
        <end position="304"/>
    </location>
</feature>
<reference evidence="18" key="1">
    <citation type="submission" date="2021-01" db="EMBL/GenBank/DDBJ databases">
        <authorList>
            <person name="Bezrukov I."/>
        </authorList>
    </citation>
    <scope>NUCLEOTIDE SEQUENCE</scope>
</reference>
<dbReference type="InterPro" id="IPR001711">
    <property type="entry name" value="PLipase_C_Pinositol-sp_Y"/>
</dbReference>
<dbReference type="SUPFAM" id="SSF47473">
    <property type="entry name" value="EF-hand"/>
    <property type="match status" value="2"/>
</dbReference>
<evidence type="ECO:0000256" key="11">
    <source>
        <dbReference type="ARBA" id="ARBA00023136"/>
    </source>
</evidence>
<keyword evidence="12" id="KW-0807">Transducer</keyword>
<dbReference type="Proteomes" id="UP000682877">
    <property type="component" value="Chromosome 8"/>
</dbReference>
<evidence type="ECO:0000313" key="19">
    <source>
        <dbReference type="Proteomes" id="UP000682877"/>
    </source>
</evidence>
<feature type="repeat" description="ARM" evidence="13">
    <location>
        <begin position="701"/>
        <end position="743"/>
    </location>
</feature>
<keyword evidence="11" id="KW-0472">Membrane</keyword>
<evidence type="ECO:0000259" key="17">
    <source>
        <dbReference type="PROSITE" id="PS50008"/>
    </source>
</evidence>
<dbReference type="PROSITE" id="PS50007">
    <property type="entry name" value="PIPLC_X_DOMAIN"/>
    <property type="match status" value="2"/>
</dbReference>
<dbReference type="PANTHER" id="PTHR10336">
    <property type="entry name" value="PHOSPHOINOSITIDE-SPECIFIC PHOSPHOLIPASE C FAMILY PROTEIN"/>
    <property type="match status" value="1"/>
</dbReference>
<evidence type="ECO:0000256" key="12">
    <source>
        <dbReference type="ARBA" id="ARBA00023224"/>
    </source>
</evidence>
<dbReference type="Pfam" id="PF09279">
    <property type="entry name" value="EF-hand_like"/>
    <property type="match status" value="1"/>
</dbReference>
<dbReference type="InterPro" id="IPR011989">
    <property type="entry name" value="ARM-like"/>
</dbReference>
<dbReference type="InterPro" id="IPR000008">
    <property type="entry name" value="C2_dom"/>
</dbReference>
<dbReference type="SUPFAM" id="SSF49562">
    <property type="entry name" value="C2 domain (Calcium/lipid-binding domain, CaLB)"/>
    <property type="match status" value="2"/>
</dbReference>
<evidence type="ECO:0000313" key="18">
    <source>
        <dbReference type="EMBL" id="CAE6248014.1"/>
    </source>
</evidence>
<dbReference type="Pfam" id="PF00388">
    <property type="entry name" value="PI-PLC-X"/>
    <property type="match status" value="2"/>
</dbReference>
<evidence type="ECO:0000256" key="7">
    <source>
        <dbReference type="ARBA" id="ARBA00022801"/>
    </source>
</evidence>
<dbReference type="PANTHER" id="PTHR10336:SF162">
    <property type="entry name" value="PHOSPHOINOSITIDE PHOSPHOLIPASE C 5"/>
    <property type="match status" value="1"/>
</dbReference>
<dbReference type="Gene3D" id="1.25.10.10">
    <property type="entry name" value="Leucine-rich Repeat Variant"/>
    <property type="match status" value="2"/>
</dbReference>
<feature type="repeat" description="ARM" evidence="13">
    <location>
        <begin position="783"/>
        <end position="825"/>
    </location>
</feature>
<dbReference type="EMBL" id="LR999458">
    <property type="protein sequence ID" value="CAE6248014.1"/>
    <property type="molecule type" value="Genomic_DNA"/>
</dbReference>
<dbReference type="GO" id="GO:0048015">
    <property type="term" value="P:phosphatidylinositol-mediated signaling"/>
    <property type="evidence" value="ECO:0007669"/>
    <property type="project" value="TreeGrafter"/>
</dbReference>
<sequence>MGSYKMGLCFSDKLRMNRGAPPPDVVTAFVEYTEGRNHMTADQLCRFLVEAQDETKMLVSDAEKIIERITCERHHITKFLRHTLNLDDFFSFLFSDDLNHPIDSKVHQDMASPLSHYFIYTSHNSYLTGNQINSECSDVPLIKALKRGVRALELDLWPNSTKDDILVLHGWAWTPPVDLIKCLRSIKDHAFSASAYPVILTLEDHLTPDLQAKAAEMMKEIFMDMVYFPEAGGLKEFPSPEDLKYKIVISTKPPKGNLKKDKDSESDVSGKASSDYSDDQVDDGKTEEETSEAKNEEEGFDQESSNLDFLSYSRLITIPSGNAKNGLKEALTIDNGGIRRLSLREQKFKKATEMYGTEVMKFTQKNLLRIYPKATRVNSSNYRPYNGWMYGAQMVAFNMQGYGRALWMMHGMFRGNGGCGYVKKPDFMMKNGLGGEVFDPKAKLPIKTTLKVKVYMGKGWDSCFQRTCFKTWSSPNFYTRVGITGVRADKVMKKTKKEEKTWEPFWDEEFEFQLTVPELALLRIEVHDYNMPEKDDFSGQTCLPVSELRQGIRSVPLYDRKGERLVSVTLLMRFSLSLQLHPHTLKNNPLTKFNLIAMENHKSLFTYMDHKFSDSSLNFDSSAFSDCNSDRSCEFPTTSSESRQRKLFHSCAVDNSDDLIRCLIRHLESSSSIEEQKQAAMEIRLLSKNKPEERNKIAKAGAIKPLVSLISSSDLQLQEYGVTAVLNLSICDENKEMIISSGAIKPLVNALRLGTPTTKENAACALLRLSQLEDNKIAIGRSGAIPLLVNLLENGGFRAKKDASTALYSLCSTNENKIRAVESGIMKPLVELMANFESEMVDKSAFVMNLLMSVPESKPAVVEEGGVPVLVEIVEAGTQRQKEMSVSILLQLCEESVVYRTMVAREGAVPPLVALSQSSASRGAKKKNKMKESFKVCFCCVRSFKVKSSEPPEEIKNLFHDYSQDDRMSADEMLRFVIQVQGETHADINYVKDIFHRLKHHGVFHPRGLHLEGFYRYLLSDFNSPLPVTREVWQDMNQPLSHYFLYTGHNSYLTGNQLNSNSSIEPIVKALRKGVRVIELDLWPNSSGKEAEVRHGGTLTSCEDLQKCLNAVKENAFQVSAYPVVLTLEDHLTPTLQKKVAKMVSKTFGGSLFQCTDEYTECFPSPESLKNKVLISTKPPKEYLQTQVSQGSTTDESIKAKKIADAEEQVQEEDEESVAIEYRDLISIHAGNRKGGLKNCLNGDPKRVIRLSMSEQWLETLAKTRGSDLVKFTQRNLLRIFPKTTRFDSSNYDPLVGWIHGAQMVAFNMQSHGRYLWMMQGMFKANGGCGYVKKPDVLLSNGPGGEIFDPCSQKLPIKTTLKVKIYTGEGWNMDFPLDHFDRYSPPDFYAKVGIAGVPLDTASYRTEIDTDEWFPIWDKEFEFPLRVPELAILCITVKDYDSNTQNDFAGQTCLPLSEVRPGIRAVRLYDRAGEVYKHVRLLMRFVLQPR</sequence>
<dbReference type="SMART" id="SM00148">
    <property type="entry name" value="PLCXc"/>
    <property type="match status" value="2"/>
</dbReference>
<dbReference type="GO" id="GO:0006950">
    <property type="term" value="P:response to stress"/>
    <property type="evidence" value="ECO:0007669"/>
    <property type="project" value="UniProtKB-ARBA"/>
</dbReference>
<dbReference type="FunFam" id="1.25.10.10:FF:000418">
    <property type="entry name" value="U-box domain-containing protein 4"/>
    <property type="match status" value="1"/>
</dbReference>
<dbReference type="InterPro" id="IPR058678">
    <property type="entry name" value="ARM_PUB"/>
</dbReference>
<evidence type="ECO:0000256" key="4">
    <source>
        <dbReference type="ARBA" id="ARBA00012368"/>
    </source>
</evidence>
<proteinExistence type="predicted"/>
<dbReference type="FunFam" id="2.60.40.150:FF:000060">
    <property type="entry name" value="Phosphoinositide phospholipase C"/>
    <property type="match status" value="2"/>
</dbReference>
<evidence type="ECO:0000256" key="3">
    <source>
        <dbReference type="ARBA" id="ARBA00004202"/>
    </source>
</evidence>
<evidence type="ECO:0000256" key="5">
    <source>
        <dbReference type="ARBA" id="ARBA00022475"/>
    </source>
</evidence>
<evidence type="ECO:0000256" key="9">
    <source>
        <dbReference type="ARBA" id="ARBA00022963"/>
    </source>
</evidence>
<feature type="domain" description="C2" evidence="16">
    <location>
        <begin position="1342"/>
        <end position="1470"/>
    </location>
</feature>
<dbReference type="Gene3D" id="1.10.238.10">
    <property type="entry name" value="EF-hand"/>
    <property type="match status" value="2"/>
</dbReference>
<dbReference type="Gene3D" id="2.60.40.150">
    <property type="entry name" value="C2 domain"/>
    <property type="match status" value="2"/>
</dbReference>
<dbReference type="SUPFAM" id="SSF51695">
    <property type="entry name" value="PLC-like phosphodiesterases"/>
    <property type="match status" value="2"/>
</dbReference>
<dbReference type="SMART" id="SM00185">
    <property type="entry name" value="ARM"/>
    <property type="match status" value="6"/>
</dbReference>
<dbReference type="InterPro" id="IPR016024">
    <property type="entry name" value="ARM-type_fold"/>
</dbReference>
<dbReference type="Pfam" id="PF25598">
    <property type="entry name" value="ARM_PUB"/>
    <property type="match status" value="1"/>
</dbReference>
<keyword evidence="5" id="KW-1003">Cell membrane</keyword>
<dbReference type="SUPFAM" id="SSF48371">
    <property type="entry name" value="ARM repeat"/>
    <property type="match status" value="1"/>
</dbReference>
<feature type="domain" description="PI-PLC Y-box" evidence="17">
    <location>
        <begin position="1252"/>
        <end position="1338"/>
    </location>
</feature>
<feature type="domain" description="C2" evidence="16">
    <location>
        <begin position="429"/>
        <end position="559"/>
    </location>
</feature>
<comment type="cofactor">
    <cofactor evidence="2">
        <name>Ca(2+)</name>
        <dbReference type="ChEBI" id="CHEBI:29108"/>
    </cofactor>
</comment>
<dbReference type="PROSITE" id="PS50004">
    <property type="entry name" value="C2"/>
    <property type="match status" value="2"/>
</dbReference>
<dbReference type="PRINTS" id="PR00390">
    <property type="entry name" value="PHPHLIPASEC"/>
</dbReference>
<dbReference type="FunFam" id="3.20.20.190:FF:000035">
    <property type="entry name" value="Phosphoinositide phospholipase C"/>
    <property type="match status" value="2"/>
</dbReference>
<keyword evidence="19" id="KW-1185">Reference proteome</keyword>
<protein>
    <recommendedName>
        <fullName evidence="4 14">Phosphoinositide phospholipase C</fullName>
        <ecNumber evidence="4 14">3.1.4.11</ecNumber>
    </recommendedName>
</protein>
<evidence type="ECO:0000256" key="1">
    <source>
        <dbReference type="ARBA" id="ARBA00001195"/>
    </source>
</evidence>
<feature type="compositionally biased region" description="Basic and acidic residues" evidence="15">
    <location>
        <begin position="282"/>
        <end position="297"/>
    </location>
</feature>
<dbReference type="InterPro" id="IPR015359">
    <property type="entry name" value="PLC_EF-hand-like"/>
</dbReference>
<keyword evidence="8" id="KW-0106">Calcium</keyword>
<dbReference type="GO" id="GO:0016042">
    <property type="term" value="P:lipid catabolic process"/>
    <property type="evidence" value="ECO:0007669"/>
    <property type="project" value="UniProtKB-KW"/>
</dbReference>
<dbReference type="Pfam" id="PF00168">
    <property type="entry name" value="C2"/>
    <property type="match status" value="2"/>
</dbReference>
<evidence type="ECO:0000256" key="10">
    <source>
        <dbReference type="ARBA" id="ARBA00023098"/>
    </source>
</evidence>
<dbReference type="GO" id="GO:0004435">
    <property type="term" value="F:phosphatidylinositol-4,5-bisphosphate phospholipase C activity"/>
    <property type="evidence" value="ECO:0007669"/>
    <property type="project" value="UniProtKB-EC"/>
</dbReference>
<dbReference type="EC" id="3.1.4.11" evidence="4 14"/>
<gene>
    <name evidence="18" type="ORF">AARE701A_LOCUS21853</name>
</gene>
<evidence type="ECO:0000256" key="8">
    <source>
        <dbReference type="ARBA" id="ARBA00022837"/>
    </source>
</evidence>
<comment type="subcellular location">
    <subcellularLocation>
        <location evidence="3">Cell membrane</location>
        <topology evidence="3">Peripheral membrane protein</topology>
    </subcellularLocation>
</comment>
<keyword evidence="10 14" id="KW-0443">Lipid metabolism</keyword>
<dbReference type="InterPro" id="IPR001192">
    <property type="entry name" value="PI-PLC_fam"/>
</dbReference>
<evidence type="ECO:0000256" key="6">
    <source>
        <dbReference type="ARBA" id="ARBA00022737"/>
    </source>
</evidence>
<dbReference type="SMART" id="SM00239">
    <property type="entry name" value="C2"/>
    <property type="match status" value="2"/>
</dbReference>
<accession>A0A8S2B5V4</accession>
<dbReference type="Pfam" id="PF00387">
    <property type="entry name" value="PI-PLC-Y"/>
    <property type="match status" value="2"/>
</dbReference>
<dbReference type="InterPro" id="IPR018247">
    <property type="entry name" value="EF_Hand_1_Ca_BS"/>
</dbReference>
<keyword evidence="7 14" id="KW-0378">Hydrolase</keyword>
<dbReference type="PROSITE" id="PS50176">
    <property type="entry name" value="ARM_REPEAT"/>
    <property type="match status" value="2"/>
</dbReference>
<dbReference type="InterPro" id="IPR000909">
    <property type="entry name" value="PLipase_C_PInositol-sp_X_dom"/>
</dbReference>
<dbReference type="InterPro" id="IPR011992">
    <property type="entry name" value="EF-hand-dom_pair"/>
</dbReference>
<feature type="domain" description="PI-PLC Y-box" evidence="17">
    <location>
        <begin position="342"/>
        <end position="428"/>
    </location>
</feature>
<organism evidence="18 19">
    <name type="scientific">Arabidopsis arenosa</name>
    <name type="common">Sand rock-cress</name>
    <name type="synonym">Cardaminopsis arenosa</name>
    <dbReference type="NCBI Taxonomy" id="38785"/>
    <lineage>
        <taxon>Eukaryota</taxon>
        <taxon>Viridiplantae</taxon>
        <taxon>Streptophyta</taxon>
        <taxon>Embryophyta</taxon>
        <taxon>Tracheophyta</taxon>
        <taxon>Spermatophyta</taxon>
        <taxon>Magnoliopsida</taxon>
        <taxon>eudicotyledons</taxon>
        <taxon>Gunneridae</taxon>
        <taxon>Pentapetalae</taxon>
        <taxon>rosids</taxon>
        <taxon>malvids</taxon>
        <taxon>Brassicales</taxon>
        <taxon>Brassicaceae</taxon>
        <taxon>Camelineae</taxon>
        <taxon>Arabidopsis</taxon>
    </lineage>
</organism>
<keyword evidence="6" id="KW-0677">Repeat</keyword>
<comment type="catalytic activity">
    <reaction evidence="1 14">
        <text>a 1,2-diacyl-sn-glycero-3-phospho-(1D-myo-inositol-4,5-bisphosphate) + H2O = 1D-myo-inositol 1,4,5-trisphosphate + a 1,2-diacyl-sn-glycerol + H(+)</text>
        <dbReference type="Rhea" id="RHEA:33179"/>
        <dbReference type="ChEBI" id="CHEBI:15377"/>
        <dbReference type="ChEBI" id="CHEBI:15378"/>
        <dbReference type="ChEBI" id="CHEBI:17815"/>
        <dbReference type="ChEBI" id="CHEBI:58456"/>
        <dbReference type="ChEBI" id="CHEBI:203600"/>
        <dbReference type="EC" id="3.1.4.11"/>
    </reaction>
</comment>